<evidence type="ECO:0008006" key="3">
    <source>
        <dbReference type="Google" id="ProtNLM"/>
    </source>
</evidence>
<gene>
    <name evidence="1" type="ORF">CAL24_01095</name>
</gene>
<comment type="caution">
    <text evidence="1">The sequence shown here is derived from an EMBL/GenBank/DDBJ whole genome shotgun (WGS) entry which is preliminary data.</text>
</comment>
<evidence type="ECO:0000313" key="1">
    <source>
        <dbReference type="EMBL" id="OZI82505.1"/>
    </source>
</evidence>
<protein>
    <recommendedName>
        <fullName evidence="3">Lipoprotein</fullName>
    </recommendedName>
</protein>
<accession>A0A261W802</accession>
<dbReference type="Proteomes" id="UP000215633">
    <property type="component" value="Unassembled WGS sequence"/>
</dbReference>
<proteinExistence type="predicted"/>
<keyword evidence="2" id="KW-1185">Reference proteome</keyword>
<dbReference type="Pfam" id="PF07759">
    <property type="entry name" value="DUF1615"/>
    <property type="match status" value="1"/>
</dbReference>
<dbReference type="AlphaFoldDB" id="A0A261W802"/>
<evidence type="ECO:0000313" key="2">
    <source>
        <dbReference type="Proteomes" id="UP000215633"/>
    </source>
</evidence>
<organism evidence="1 2">
    <name type="scientific">Bordetella genomosp. 2</name>
    <dbReference type="NCBI Taxonomy" id="1983456"/>
    <lineage>
        <taxon>Bacteria</taxon>
        <taxon>Pseudomonadati</taxon>
        <taxon>Pseudomonadota</taxon>
        <taxon>Betaproteobacteria</taxon>
        <taxon>Burkholderiales</taxon>
        <taxon>Alcaligenaceae</taxon>
        <taxon>Bordetella</taxon>
    </lineage>
</organism>
<name>A0A261W802_9BORD</name>
<reference evidence="2" key="1">
    <citation type="submission" date="2017-05" db="EMBL/GenBank/DDBJ databases">
        <title>Complete and WGS of Bordetella genogroups.</title>
        <authorList>
            <person name="Spilker T."/>
            <person name="Lipuma J."/>
        </authorList>
    </citation>
    <scope>NUCLEOTIDE SEQUENCE [LARGE SCALE GENOMIC DNA]</scope>
    <source>
        <strain evidence="2">AU8256</strain>
    </source>
</reference>
<sequence length="392" mass="42781">MSAAGAVGMRRMQGKPDLIARSPEAAAPRRRQPGYASLAAAALLALLAGCATRAPEAPPPRSASEIRADLARLLPAQVADRDGWARDIAVAFTAQGLDASRANLCAAVAVTEQESSFRADPVVPGLADIARREIAGRTRALHLPDFLVNAALNLESPTGKTYNQRLDAARTERQLSEIFEDFIGMVPMGRQLFSGLNPVRTGGPMQVSIAFAESHAADYPYVVDGSIRREVFTRRGGMYFGIAHLLGYPADYDSVIYRFADFNAGWYASRNAAFQAAVSRLSGIPLALDGDLLIRGSIDPSRTEKAVRAIRRQLDVNEARIRPALQKGDGPDFTDTELYRRVFELADRDAGKPVPRAVLPGIKLESPKITRNLTTAWFANRVHDRWKRCMAR</sequence>
<dbReference type="InterPro" id="IPR011673">
    <property type="entry name" value="DUF1615"/>
</dbReference>
<dbReference type="EMBL" id="NEVT01000002">
    <property type="protein sequence ID" value="OZI82505.1"/>
    <property type="molecule type" value="Genomic_DNA"/>
</dbReference>